<organism evidence="1 2">
    <name type="scientific">Frankia nepalensis</name>
    <dbReference type="NCBI Taxonomy" id="1836974"/>
    <lineage>
        <taxon>Bacteria</taxon>
        <taxon>Bacillati</taxon>
        <taxon>Actinomycetota</taxon>
        <taxon>Actinomycetes</taxon>
        <taxon>Frankiales</taxon>
        <taxon>Frankiaceae</taxon>
        <taxon>Frankia</taxon>
    </lineage>
</organism>
<dbReference type="Proteomes" id="UP000604475">
    <property type="component" value="Unassembled WGS sequence"/>
</dbReference>
<accession>A0A937UUA5</accession>
<reference evidence="1" key="1">
    <citation type="submission" date="2020-12" db="EMBL/GenBank/DDBJ databases">
        <title>Genomic characterization of non-nitrogen-fixing Frankia strains.</title>
        <authorList>
            <person name="Carlos-Shanley C."/>
            <person name="Guerra T."/>
            <person name="Hahn D."/>
        </authorList>
    </citation>
    <scope>NUCLEOTIDE SEQUENCE</scope>
    <source>
        <strain evidence="1">CN6</strain>
    </source>
</reference>
<keyword evidence="2" id="KW-1185">Reference proteome</keyword>
<evidence type="ECO:0000313" key="1">
    <source>
        <dbReference type="EMBL" id="MBL7632055.1"/>
    </source>
</evidence>
<gene>
    <name evidence="1" type="ORF">I7412_33860</name>
</gene>
<evidence type="ECO:0000313" key="2">
    <source>
        <dbReference type="Proteomes" id="UP000604475"/>
    </source>
</evidence>
<dbReference type="EMBL" id="JAEACQ010000294">
    <property type="protein sequence ID" value="MBL7632055.1"/>
    <property type="molecule type" value="Genomic_DNA"/>
</dbReference>
<dbReference type="RefSeq" id="WP_203003645.1">
    <property type="nucleotide sequence ID" value="NZ_JADWYU010000123.1"/>
</dbReference>
<proteinExistence type="predicted"/>
<sequence length="103" mass="11612">MSDVTKGLRISWARFDTSLRMGEGFSVDAYRELCDRLGECAVAWREVECIPRLAANILADILPAMESVITLYGDAEKPKIREAMYSIQELIWECVAIDPGELE</sequence>
<protein>
    <submittedName>
        <fullName evidence="1">Uncharacterized protein</fullName>
    </submittedName>
</protein>
<dbReference type="AlphaFoldDB" id="A0A937UUA5"/>
<name>A0A937UUA5_9ACTN</name>
<comment type="caution">
    <text evidence="1">The sequence shown here is derived from an EMBL/GenBank/DDBJ whole genome shotgun (WGS) entry which is preliminary data.</text>
</comment>